<evidence type="ECO:0000313" key="3">
    <source>
        <dbReference type="Proteomes" id="UP000590511"/>
    </source>
</evidence>
<evidence type="ECO:0000313" key="1">
    <source>
        <dbReference type="EMBL" id="GIE43412.1"/>
    </source>
</evidence>
<dbReference type="Gene3D" id="1.25.40.20">
    <property type="entry name" value="Ankyrin repeat-containing domain"/>
    <property type="match status" value="1"/>
</dbReference>
<organism evidence="2 3">
    <name type="scientific">Actinoplanes lobatus</name>
    <dbReference type="NCBI Taxonomy" id="113568"/>
    <lineage>
        <taxon>Bacteria</taxon>
        <taxon>Bacillati</taxon>
        <taxon>Actinomycetota</taxon>
        <taxon>Actinomycetes</taxon>
        <taxon>Micromonosporales</taxon>
        <taxon>Micromonosporaceae</taxon>
        <taxon>Actinoplanes</taxon>
    </lineage>
</organism>
<comment type="caution">
    <text evidence="2">The sequence shown here is derived from an EMBL/GenBank/DDBJ whole genome shotgun (WGS) entry which is preliminary data.</text>
</comment>
<dbReference type="InterPro" id="IPR002110">
    <property type="entry name" value="Ankyrin_rpt"/>
</dbReference>
<protein>
    <recommendedName>
        <fullName evidence="5">Knr4/Smi1-like domain-containing protein</fullName>
    </recommendedName>
</protein>
<sequence>MLSERDQETAAEAGIVVFANRIITEAEPPIDAETLAAVAARCSGTIPVELVALWRSAFGGRLDYDLDAPVSFSEVFGSHDGYHDLWGWIDHETELAGSAKLRYLPFGGFEYLDRFYVDTEGDGAVVYWQQGLPPGWELETGDHAAALAPGLGELFGRLALEDDPWNGGDSGIELRDAIDELGEESPDVAAKLRNLARSTILDWRAALARAEIAAQPRMRRIGLDRAAATGDIDLLDRLAAAGCDVAEPVRNGLTPIDIALANRHLPAVEWLLTRRVPVTNTLRVGAHAADAHLARRLAAEGALITPEAFGHVVESEDMDLVTFLAASLEPSEEMRHHGPRLRMQAAQCRAAADQTADETLRHRSTVLRELAEHFDPGGR</sequence>
<keyword evidence="4" id="KW-1185">Reference proteome</keyword>
<name>A0A7W7MMB9_9ACTN</name>
<accession>A0A7W7MMB9</accession>
<dbReference type="Pfam" id="PF13637">
    <property type="entry name" value="Ank_4"/>
    <property type="match status" value="1"/>
</dbReference>
<dbReference type="EMBL" id="BOMP01000106">
    <property type="protein sequence ID" value="GIE43412.1"/>
    <property type="molecule type" value="Genomic_DNA"/>
</dbReference>
<dbReference type="InterPro" id="IPR036770">
    <property type="entry name" value="Ankyrin_rpt-contain_sf"/>
</dbReference>
<evidence type="ECO:0000313" key="4">
    <source>
        <dbReference type="Proteomes" id="UP000631312"/>
    </source>
</evidence>
<proteinExistence type="predicted"/>
<evidence type="ECO:0008006" key="5">
    <source>
        <dbReference type="Google" id="ProtNLM"/>
    </source>
</evidence>
<reference evidence="1 4" key="2">
    <citation type="submission" date="2021-01" db="EMBL/GenBank/DDBJ databases">
        <title>Whole genome shotgun sequence of Actinoplanes lobatus NBRC 12513.</title>
        <authorList>
            <person name="Komaki H."/>
            <person name="Tamura T."/>
        </authorList>
    </citation>
    <scope>NUCLEOTIDE SEQUENCE [LARGE SCALE GENOMIC DNA]</scope>
    <source>
        <strain evidence="1 4">NBRC 12513</strain>
    </source>
</reference>
<dbReference type="SUPFAM" id="SSF48403">
    <property type="entry name" value="Ankyrin repeat"/>
    <property type="match status" value="1"/>
</dbReference>
<dbReference type="Proteomes" id="UP000590511">
    <property type="component" value="Unassembled WGS sequence"/>
</dbReference>
<evidence type="ECO:0000313" key="2">
    <source>
        <dbReference type="EMBL" id="MBB4755206.1"/>
    </source>
</evidence>
<reference evidence="2 3" key="1">
    <citation type="submission" date="2020-08" db="EMBL/GenBank/DDBJ databases">
        <title>Sequencing the genomes of 1000 actinobacteria strains.</title>
        <authorList>
            <person name="Klenk H.-P."/>
        </authorList>
    </citation>
    <scope>NUCLEOTIDE SEQUENCE [LARGE SCALE GENOMIC DNA]</scope>
    <source>
        <strain evidence="2 3">DSM 43150</strain>
    </source>
</reference>
<dbReference type="RefSeq" id="WP_188126641.1">
    <property type="nucleotide sequence ID" value="NZ_BOMP01000106.1"/>
</dbReference>
<gene>
    <name evidence="1" type="ORF">Alo02nite_63100</name>
    <name evidence="2" type="ORF">BJ964_009367</name>
</gene>
<dbReference type="AlphaFoldDB" id="A0A7W7MMB9"/>
<dbReference type="Proteomes" id="UP000631312">
    <property type="component" value="Unassembled WGS sequence"/>
</dbReference>
<dbReference type="EMBL" id="JACHNC010000001">
    <property type="protein sequence ID" value="MBB4755206.1"/>
    <property type="molecule type" value="Genomic_DNA"/>
</dbReference>